<reference evidence="2 3" key="1">
    <citation type="submission" date="2019-09" db="EMBL/GenBank/DDBJ databases">
        <title>Draft genome of the ectomycorrhizal ascomycete Sphaerosporella brunnea.</title>
        <authorList>
            <consortium name="DOE Joint Genome Institute"/>
            <person name="Benucci G.M."/>
            <person name="Marozzi G."/>
            <person name="Antonielli L."/>
            <person name="Sanchez S."/>
            <person name="Marco P."/>
            <person name="Wang X."/>
            <person name="Falini L.B."/>
            <person name="Barry K."/>
            <person name="Haridas S."/>
            <person name="Lipzen A."/>
            <person name="Labutti K."/>
            <person name="Grigoriev I.V."/>
            <person name="Murat C."/>
            <person name="Martin F."/>
            <person name="Albertini E."/>
            <person name="Donnini D."/>
            <person name="Bonito G."/>
        </authorList>
    </citation>
    <scope>NUCLEOTIDE SEQUENCE [LARGE SCALE GENOMIC DNA]</scope>
    <source>
        <strain evidence="2 3">Sb_GMNB300</strain>
    </source>
</reference>
<dbReference type="Gene3D" id="3.30.1540.10">
    <property type="entry name" value="formyl-coa transferase, domain 3"/>
    <property type="match status" value="1"/>
</dbReference>
<dbReference type="PANTHER" id="PTHR48228">
    <property type="entry name" value="SUCCINYL-COA--D-CITRAMALATE COA-TRANSFERASE"/>
    <property type="match status" value="1"/>
</dbReference>
<organism evidence="2 3">
    <name type="scientific">Sphaerosporella brunnea</name>
    <dbReference type="NCBI Taxonomy" id="1250544"/>
    <lineage>
        <taxon>Eukaryota</taxon>
        <taxon>Fungi</taxon>
        <taxon>Dikarya</taxon>
        <taxon>Ascomycota</taxon>
        <taxon>Pezizomycotina</taxon>
        <taxon>Pezizomycetes</taxon>
        <taxon>Pezizales</taxon>
        <taxon>Pyronemataceae</taxon>
        <taxon>Sphaerosporella</taxon>
    </lineage>
</organism>
<comment type="similarity">
    <text evidence="1">Belongs to the CoA-transferase III family.</text>
</comment>
<dbReference type="Pfam" id="PF02515">
    <property type="entry name" value="CoA_transf_3"/>
    <property type="match status" value="1"/>
</dbReference>
<evidence type="ECO:0000313" key="3">
    <source>
        <dbReference type="Proteomes" id="UP000326924"/>
    </source>
</evidence>
<sequence length="385" mass="41595">MTSQPPLSSIRVLEFAGLAPGPFAGKLLADYGAQVLRIDRHTSSPALPTSDRLASHKRSLRVNLKSAGGISLIKALAQSADVLIDPFRPGVLEKLGLGPGELCAANPRLVYARMAGFRRVGKYATMAGHDINYIAVSGVLSLLGRKGEKPYAPGNLIGDFVGGGMVCFVGILLALLQRGVDGKGQVIEANMVDGSAYMAAFPRAALLAGTGMFEEERGTGLLDGGAPFYDTYETKDGKYMAVGALEPQFYAELLKRLLPDMRIHEIPDRAYRENWPVLRDMFTLTFLGKTRKEWEDIFDGSDACVTPVKTYPELKAEGYKLAPPVTLKGSPAKEEVDAWNGVWLKPGEGGKEALEEWWGLKEGSEWMEGEEGAVLMQAGKASSKL</sequence>
<comment type="caution">
    <text evidence="2">The sequence shown here is derived from an EMBL/GenBank/DDBJ whole genome shotgun (WGS) entry which is preliminary data.</text>
</comment>
<evidence type="ECO:0000256" key="1">
    <source>
        <dbReference type="ARBA" id="ARBA00008383"/>
    </source>
</evidence>
<keyword evidence="2" id="KW-0808">Transferase</keyword>
<accession>A0A5J5F6S7</accession>
<dbReference type="OrthoDB" id="16747at2759"/>
<dbReference type="Gene3D" id="3.40.50.10540">
    <property type="entry name" value="Crotonobetainyl-coa:carnitine coa-transferase, domain 1"/>
    <property type="match status" value="1"/>
</dbReference>
<dbReference type="SUPFAM" id="SSF89796">
    <property type="entry name" value="CoA-transferase family III (CaiB/BaiF)"/>
    <property type="match status" value="1"/>
</dbReference>
<name>A0A5J5F6S7_9PEZI</name>
<gene>
    <name evidence="2" type="ORF">FN846DRAFT_773315</name>
</gene>
<dbReference type="InterPro" id="IPR003673">
    <property type="entry name" value="CoA-Trfase_fam_III"/>
</dbReference>
<keyword evidence="3" id="KW-1185">Reference proteome</keyword>
<dbReference type="Proteomes" id="UP000326924">
    <property type="component" value="Unassembled WGS sequence"/>
</dbReference>
<dbReference type="InterPro" id="IPR050509">
    <property type="entry name" value="CoA-transferase_III"/>
</dbReference>
<dbReference type="InterPro" id="IPR023606">
    <property type="entry name" value="CoA-Trfase_III_dom_1_sf"/>
</dbReference>
<dbReference type="PANTHER" id="PTHR48228:SF5">
    <property type="entry name" value="ALPHA-METHYLACYL-COA RACEMASE"/>
    <property type="match status" value="1"/>
</dbReference>
<evidence type="ECO:0000313" key="2">
    <source>
        <dbReference type="EMBL" id="KAA8912427.1"/>
    </source>
</evidence>
<proteinExistence type="inferred from homology"/>
<dbReference type="InParanoid" id="A0A5J5F6S7"/>
<dbReference type="InterPro" id="IPR044855">
    <property type="entry name" value="CoA-Trfase_III_dom3_sf"/>
</dbReference>
<protein>
    <submittedName>
        <fullName evidence="2">CoA-transferase family III domain-containing protein</fullName>
    </submittedName>
</protein>
<dbReference type="AlphaFoldDB" id="A0A5J5F6S7"/>
<dbReference type="GO" id="GO:0016740">
    <property type="term" value="F:transferase activity"/>
    <property type="evidence" value="ECO:0007669"/>
    <property type="project" value="UniProtKB-KW"/>
</dbReference>
<dbReference type="EMBL" id="VXIS01000024">
    <property type="protein sequence ID" value="KAA8912427.1"/>
    <property type="molecule type" value="Genomic_DNA"/>
</dbReference>